<organism evidence="1">
    <name type="scientific">marine sediment metagenome</name>
    <dbReference type="NCBI Taxonomy" id="412755"/>
    <lineage>
        <taxon>unclassified sequences</taxon>
        <taxon>metagenomes</taxon>
        <taxon>ecological metagenomes</taxon>
    </lineage>
</organism>
<protein>
    <submittedName>
        <fullName evidence="1">Uncharacterized protein</fullName>
    </submittedName>
</protein>
<dbReference type="EMBL" id="BARW01013703">
    <property type="protein sequence ID" value="GAI82753.1"/>
    <property type="molecule type" value="Genomic_DNA"/>
</dbReference>
<proteinExistence type="predicted"/>
<gene>
    <name evidence="1" type="ORF">S12H4_24915</name>
</gene>
<evidence type="ECO:0000313" key="1">
    <source>
        <dbReference type="EMBL" id="GAI82753.1"/>
    </source>
</evidence>
<accession>X1RQ22</accession>
<feature type="non-terminal residue" evidence="1">
    <location>
        <position position="1"/>
    </location>
</feature>
<sequence>EAMNKAFSLTVIKKIPILLCVLLVGVSSCEKEYKEEIFNDQYIIICGQWKHVKTIGGWNGGMGNTTEYTLNIYPIGKFSAPDIENGKITIIEQTESLEKGCLL</sequence>
<reference evidence="1" key="1">
    <citation type="journal article" date="2014" name="Front. Microbiol.">
        <title>High frequency of phylogenetically diverse reductive dehalogenase-homologous genes in deep subseafloor sedimentary metagenomes.</title>
        <authorList>
            <person name="Kawai M."/>
            <person name="Futagami T."/>
            <person name="Toyoda A."/>
            <person name="Takaki Y."/>
            <person name="Nishi S."/>
            <person name="Hori S."/>
            <person name="Arai W."/>
            <person name="Tsubouchi T."/>
            <person name="Morono Y."/>
            <person name="Uchiyama I."/>
            <person name="Ito T."/>
            <person name="Fujiyama A."/>
            <person name="Inagaki F."/>
            <person name="Takami H."/>
        </authorList>
    </citation>
    <scope>NUCLEOTIDE SEQUENCE</scope>
    <source>
        <strain evidence="1">Expedition CK06-06</strain>
    </source>
</reference>
<name>X1RQ22_9ZZZZ</name>
<comment type="caution">
    <text evidence="1">The sequence shown here is derived from an EMBL/GenBank/DDBJ whole genome shotgun (WGS) entry which is preliminary data.</text>
</comment>
<dbReference type="AlphaFoldDB" id="X1RQ22"/>